<protein>
    <submittedName>
        <fullName evidence="1">Uncharacterized protein</fullName>
    </submittedName>
</protein>
<dbReference type="AlphaFoldDB" id="A0AAV3ZVP3"/>
<accession>A0AAV3ZVP3</accession>
<keyword evidence="2" id="KW-1185">Reference proteome</keyword>
<proteinExistence type="predicted"/>
<name>A0AAV3ZVP3_9GAST</name>
<organism evidence="1 2">
    <name type="scientific">Plakobranchus ocellatus</name>
    <dbReference type="NCBI Taxonomy" id="259542"/>
    <lineage>
        <taxon>Eukaryota</taxon>
        <taxon>Metazoa</taxon>
        <taxon>Spiralia</taxon>
        <taxon>Lophotrochozoa</taxon>
        <taxon>Mollusca</taxon>
        <taxon>Gastropoda</taxon>
        <taxon>Heterobranchia</taxon>
        <taxon>Euthyneura</taxon>
        <taxon>Panpulmonata</taxon>
        <taxon>Sacoglossa</taxon>
        <taxon>Placobranchoidea</taxon>
        <taxon>Plakobranchidae</taxon>
        <taxon>Plakobranchus</taxon>
    </lineage>
</organism>
<evidence type="ECO:0000313" key="1">
    <source>
        <dbReference type="EMBL" id="GFN98605.1"/>
    </source>
</evidence>
<comment type="caution">
    <text evidence="1">The sequence shown here is derived from an EMBL/GenBank/DDBJ whole genome shotgun (WGS) entry which is preliminary data.</text>
</comment>
<dbReference type="Proteomes" id="UP000735302">
    <property type="component" value="Unassembled WGS sequence"/>
</dbReference>
<sequence length="97" mass="11056">MLRDLQERFCCGLESRHRRPRLTEDLKARDPLVVDSLYFHEEHQLLRDLTVAHPTRLTDLRFQCFPELNVGGAVVKGHALKSAGTGSNSWLPSSRVC</sequence>
<gene>
    <name evidence="1" type="ORF">PoB_002511100</name>
</gene>
<dbReference type="EMBL" id="BLXT01002861">
    <property type="protein sequence ID" value="GFN98605.1"/>
    <property type="molecule type" value="Genomic_DNA"/>
</dbReference>
<reference evidence="1 2" key="1">
    <citation type="journal article" date="2021" name="Elife">
        <title>Chloroplast acquisition without the gene transfer in kleptoplastic sea slugs, Plakobranchus ocellatus.</title>
        <authorList>
            <person name="Maeda T."/>
            <person name="Takahashi S."/>
            <person name="Yoshida T."/>
            <person name="Shimamura S."/>
            <person name="Takaki Y."/>
            <person name="Nagai Y."/>
            <person name="Toyoda A."/>
            <person name="Suzuki Y."/>
            <person name="Arimoto A."/>
            <person name="Ishii H."/>
            <person name="Satoh N."/>
            <person name="Nishiyama T."/>
            <person name="Hasebe M."/>
            <person name="Maruyama T."/>
            <person name="Minagawa J."/>
            <person name="Obokata J."/>
            <person name="Shigenobu S."/>
        </authorList>
    </citation>
    <scope>NUCLEOTIDE SEQUENCE [LARGE SCALE GENOMIC DNA]</scope>
</reference>
<evidence type="ECO:0000313" key="2">
    <source>
        <dbReference type="Proteomes" id="UP000735302"/>
    </source>
</evidence>